<dbReference type="Gene3D" id="1.10.287.3980">
    <property type="match status" value="1"/>
</dbReference>
<comment type="similarity">
    <text evidence="1 5">Belongs to the bacterial ribosomal protein bL34 family.</text>
</comment>
<evidence type="ECO:0000256" key="2">
    <source>
        <dbReference type="ARBA" id="ARBA00022980"/>
    </source>
</evidence>
<comment type="caution">
    <text evidence="7">The sequence shown here is derived from an EMBL/GenBank/DDBJ whole genome shotgun (WGS) entry which is preliminary data.</text>
</comment>
<dbReference type="EMBL" id="RKRF01000011">
    <property type="protein sequence ID" value="RPF51135.1"/>
    <property type="molecule type" value="Genomic_DNA"/>
</dbReference>
<dbReference type="Pfam" id="PF00468">
    <property type="entry name" value="Ribosomal_L34"/>
    <property type="match status" value="1"/>
</dbReference>
<dbReference type="PROSITE" id="PS00784">
    <property type="entry name" value="RIBOSOMAL_L34"/>
    <property type="match status" value="1"/>
</dbReference>
<gene>
    <name evidence="5" type="primary">rpmH</name>
    <name evidence="7" type="ORF">EDC24_2402</name>
</gene>
<evidence type="ECO:0000256" key="3">
    <source>
        <dbReference type="ARBA" id="ARBA00023274"/>
    </source>
</evidence>
<evidence type="ECO:0000256" key="1">
    <source>
        <dbReference type="ARBA" id="ARBA00010111"/>
    </source>
</evidence>
<keyword evidence="3 5" id="KW-0687">Ribonucleoprotein</keyword>
<reference evidence="7 8" key="1">
    <citation type="submission" date="2018-11" db="EMBL/GenBank/DDBJ databases">
        <title>Genomic Encyclopedia of Type Strains, Phase IV (KMG-IV): sequencing the most valuable type-strain genomes for metagenomic binning, comparative biology and taxonomic classification.</title>
        <authorList>
            <person name="Goeker M."/>
        </authorList>
    </citation>
    <scope>NUCLEOTIDE SEQUENCE [LARGE SCALE GENOMIC DNA]</scope>
    <source>
        <strain evidence="7 8">DSM 18090</strain>
    </source>
</reference>
<dbReference type="PANTHER" id="PTHR14503">
    <property type="entry name" value="MITOCHONDRIAL RIBOSOMAL PROTEIN 34 FAMILY MEMBER"/>
    <property type="match status" value="1"/>
</dbReference>
<feature type="region of interest" description="Disordered" evidence="6">
    <location>
        <begin position="25"/>
        <end position="45"/>
    </location>
</feature>
<dbReference type="Proteomes" id="UP000276443">
    <property type="component" value="Unassembled WGS sequence"/>
</dbReference>
<dbReference type="InterPro" id="IPR020939">
    <property type="entry name" value="Ribosomal_bL34_CS"/>
</dbReference>
<evidence type="ECO:0000313" key="8">
    <source>
        <dbReference type="Proteomes" id="UP000276443"/>
    </source>
</evidence>
<name>A0A3N5BZ50_9BACI</name>
<evidence type="ECO:0000256" key="5">
    <source>
        <dbReference type="HAMAP-Rule" id="MF_00391"/>
    </source>
</evidence>
<proteinExistence type="inferred from homology"/>
<dbReference type="GO" id="GO:0003735">
    <property type="term" value="F:structural constituent of ribosome"/>
    <property type="evidence" value="ECO:0007669"/>
    <property type="project" value="InterPro"/>
</dbReference>
<sequence>MMKRTYQPNKRKRNKVHGFRTRMKTKNGRKVLARRRKKGRKVLSA</sequence>
<protein>
    <recommendedName>
        <fullName evidence="4 5">Large ribosomal subunit protein bL34</fullName>
    </recommendedName>
</protein>
<evidence type="ECO:0000313" key="7">
    <source>
        <dbReference type="EMBL" id="RPF51135.1"/>
    </source>
</evidence>
<evidence type="ECO:0000256" key="4">
    <source>
        <dbReference type="ARBA" id="ARBA00035177"/>
    </source>
</evidence>
<dbReference type="AlphaFoldDB" id="A0A3N5BZ50"/>
<keyword evidence="2 5" id="KW-0689">Ribosomal protein</keyword>
<dbReference type="HAMAP" id="MF_00391">
    <property type="entry name" value="Ribosomal_bL34"/>
    <property type="match status" value="1"/>
</dbReference>
<dbReference type="GO" id="GO:0006412">
    <property type="term" value="P:translation"/>
    <property type="evidence" value="ECO:0007669"/>
    <property type="project" value="UniProtKB-UniRule"/>
</dbReference>
<dbReference type="FunFam" id="1.10.287.3980:FF:000001">
    <property type="entry name" value="Mitochondrial ribosomal protein L34"/>
    <property type="match status" value="1"/>
</dbReference>
<keyword evidence="8" id="KW-1185">Reference proteome</keyword>
<dbReference type="NCBIfam" id="TIGR01030">
    <property type="entry name" value="rpmH_bact"/>
    <property type="match status" value="1"/>
</dbReference>
<dbReference type="GO" id="GO:1990904">
    <property type="term" value="C:ribonucleoprotein complex"/>
    <property type="evidence" value="ECO:0007669"/>
    <property type="project" value="UniProtKB-KW"/>
</dbReference>
<dbReference type="InterPro" id="IPR000271">
    <property type="entry name" value="Ribosomal_bL34"/>
</dbReference>
<organism evidence="7 8">
    <name type="scientific">Aquisalibacillus elongatus</name>
    <dbReference type="NCBI Taxonomy" id="485577"/>
    <lineage>
        <taxon>Bacteria</taxon>
        <taxon>Bacillati</taxon>
        <taxon>Bacillota</taxon>
        <taxon>Bacilli</taxon>
        <taxon>Bacillales</taxon>
        <taxon>Bacillaceae</taxon>
        <taxon>Aquisalibacillus</taxon>
    </lineage>
</organism>
<dbReference type="GO" id="GO:0005840">
    <property type="term" value="C:ribosome"/>
    <property type="evidence" value="ECO:0007669"/>
    <property type="project" value="UniProtKB-KW"/>
</dbReference>
<evidence type="ECO:0000256" key="6">
    <source>
        <dbReference type="SAM" id="MobiDB-lite"/>
    </source>
</evidence>
<dbReference type="PANTHER" id="PTHR14503:SF4">
    <property type="entry name" value="LARGE RIBOSOMAL SUBUNIT PROTEIN BL34M"/>
    <property type="match status" value="1"/>
</dbReference>
<accession>A0A3N5BZ50</accession>